<reference evidence="4 5" key="1">
    <citation type="submission" date="2017-09" db="EMBL/GenBank/DDBJ databases">
        <title>Sphingomonas panjinensis sp.nov., isolated from oil-contaminated soil.</title>
        <authorList>
            <person name="Wang L."/>
            <person name="Chen L."/>
        </authorList>
    </citation>
    <scope>NUCLEOTIDE SEQUENCE [LARGE SCALE GENOMIC DNA]</scope>
    <source>
        <strain evidence="4 5">FW-11</strain>
    </source>
</reference>
<dbReference type="AlphaFoldDB" id="A0A2T5FX67"/>
<dbReference type="EMBL" id="NWBU01000009">
    <property type="protein sequence ID" value="PTQ10723.1"/>
    <property type="molecule type" value="Genomic_DNA"/>
</dbReference>
<dbReference type="RefSeq" id="WP_107967746.1">
    <property type="nucleotide sequence ID" value="NZ_NWBU01000009.1"/>
</dbReference>
<dbReference type="Gene3D" id="3.10.290.10">
    <property type="entry name" value="RNA-binding S4 domain"/>
    <property type="match status" value="1"/>
</dbReference>
<dbReference type="Pfam" id="PF01479">
    <property type="entry name" value="S4"/>
    <property type="match status" value="1"/>
</dbReference>
<evidence type="ECO:0000259" key="3">
    <source>
        <dbReference type="SMART" id="SM00363"/>
    </source>
</evidence>
<dbReference type="PROSITE" id="PS50889">
    <property type="entry name" value="S4"/>
    <property type="match status" value="1"/>
</dbReference>
<name>A0A2T5FX67_9SPHN</name>
<keyword evidence="1" id="KW-0694">RNA-binding</keyword>
<keyword evidence="5" id="KW-1185">Reference proteome</keyword>
<evidence type="ECO:0000256" key="1">
    <source>
        <dbReference type="PROSITE-ProRule" id="PRU00182"/>
    </source>
</evidence>
<evidence type="ECO:0000313" key="5">
    <source>
        <dbReference type="Proteomes" id="UP000244162"/>
    </source>
</evidence>
<feature type="region of interest" description="Disordered" evidence="2">
    <location>
        <begin position="74"/>
        <end position="105"/>
    </location>
</feature>
<gene>
    <name evidence="4" type="ORF">CLG96_09945</name>
</gene>
<dbReference type="SUPFAM" id="SSF55174">
    <property type="entry name" value="Alpha-L RNA-binding motif"/>
    <property type="match status" value="1"/>
</dbReference>
<organism evidence="4 5">
    <name type="scientific">Sphingomonas oleivorans</name>
    <dbReference type="NCBI Taxonomy" id="1735121"/>
    <lineage>
        <taxon>Bacteria</taxon>
        <taxon>Pseudomonadati</taxon>
        <taxon>Pseudomonadota</taxon>
        <taxon>Alphaproteobacteria</taxon>
        <taxon>Sphingomonadales</taxon>
        <taxon>Sphingomonadaceae</taxon>
        <taxon>Sphingomonas</taxon>
    </lineage>
</organism>
<sequence length="105" mass="11538">MRLDKYLWFVRLAKTRTLAQQIAEAGHMRIDGRVIDRAHATVRIGNVLSFPLHGHVRVIRIEALPSRRGPASEAQACYTDLSPPLPKAQADPHLGPDVDVADGAP</sequence>
<dbReference type="SMART" id="SM00363">
    <property type="entry name" value="S4"/>
    <property type="match status" value="1"/>
</dbReference>
<dbReference type="OrthoDB" id="9797176at2"/>
<dbReference type="CDD" id="cd00165">
    <property type="entry name" value="S4"/>
    <property type="match status" value="1"/>
</dbReference>
<feature type="domain" description="RNA-binding S4" evidence="3">
    <location>
        <begin position="1"/>
        <end position="64"/>
    </location>
</feature>
<accession>A0A2T5FX67</accession>
<dbReference type="InterPro" id="IPR002942">
    <property type="entry name" value="S4_RNA-bd"/>
</dbReference>
<evidence type="ECO:0000313" key="4">
    <source>
        <dbReference type="EMBL" id="PTQ10723.1"/>
    </source>
</evidence>
<dbReference type="Proteomes" id="UP000244162">
    <property type="component" value="Unassembled WGS sequence"/>
</dbReference>
<proteinExistence type="predicted"/>
<evidence type="ECO:0000256" key="2">
    <source>
        <dbReference type="SAM" id="MobiDB-lite"/>
    </source>
</evidence>
<comment type="caution">
    <text evidence="4">The sequence shown here is derived from an EMBL/GenBank/DDBJ whole genome shotgun (WGS) entry which is preliminary data.</text>
</comment>
<protein>
    <submittedName>
        <fullName evidence="4">RNA-binding protein</fullName>
    </submittedName>
</protein>
<dbReference type="InterPro" id="IPR036986">
    <property type="entry name" value="S4_RNA-bd_sf"/>
</dbReference>
<dbReference type="GO" id="GO:0003723">
    <property type="term" value="F:RNA binding"/>
    <property type="evidence" value="ECO:0007669"/>
    <property type="project" value="UniProtKB-KW"/>
</dbReference>